<dbReference type="GO" id="GO:0030036">
    <property type="term" value="P:actin cytoskeleton organization"/>
    <property type="evidence" value="ECO:0007669"/>
    <property type="project" value="TreeGrafter"/>
</dbReference>
<dbReference type="GO" id="GO:0030695">
    <property type="term" value="F:GTPase regulator activity"/>
    <property type="evidence" value="ECO:0007669"/>
    <property type="project" value="UniProtKB-ARBA"/>
</dbReference>
<evidence type="ECO:0000256" key="5">
    <source>
        <dbReference type="ARBA" id="ARBA00023242"/>
    </source>
</evidence>
<evidence type="ECO:0000256" key="6">
    <source>
        <dbReference type="PROSITE-ProRule" id="PRU00125"/>
    </source>
</evidence>
<gene>
    <name evidence="10" type="ORF">FIBSPDRAFT_800172</name>
</gene>
<dbReference type="GO" id="GO:0005737">
    <property type="term" value="C:cytoplasm"/>
    <property type="evidence" value="ECO:0007669"/>
    <property type="project" value="TreeGrafter"/>
</dbReference>
<feature type="compositionally biased region" description="Polar residues" evidence="7">
    <location>
        <begin position="845"/>
        <end position="858"/>
    </location>
</feature>
<dbReference type="SUPFAM" id="SSF57716">
    <property type="entry name" value="Glucocorticoid receptor-like (DNA-binding domain)"/>
    <property type="match status" value="3"/>
</dbReference>
<dbReference type="InterPro" id="IPR008936">
    <property type="entry name" value="Rho_GTPase_activation_prot"/>
</dbReference>
<dbReference type="STRING" id="436010.A0A166ACT1"/>
<feature type="compositionally biased region" description="Polar residues" evidence="7">
    <location>
        <begin position="1277"/>
        <end position="1288"/>
    </location>
</feature>
<feature type="region of interest" description="Disordered" evidence="7">
    <location>
        <begin position="812"/>
        <end position="878"/>
    </location>
</feature>
<dbReference type="PROSITE" id="PS50238">
    <property type="entry name" value="RHOGAP"/>
    <property type="match status" value="1"/>
</dbReference>
<dbReference type="Gene3D" id="1.10.555.10">
    <property type="entry name" value="Rho GTPase activation protein"/>
    <property type="match status" value="1"/>
</dbReference>
<name>A0A166ACT1_9AGAM</name>
<keyword evidence="6" id="KW-0440">LIM domain</keyword>
<dbReference type="Gene3D" id="2.10.110.10">
    <property type="entry name" value="Cysteine Rich Protein"/>
    <property type="match status" value="4"/>
</dbReference>
<dbReference type="OrthoDB" id="20689at2759"/>
<dbReference type="EMBL" id="KV417662">
    <property type="protein sequence ID" value="KZP11477.1"/>
    <property type="molecule type" value="Genomic_DNA"/>
</dbReference>
<dbReference type="SMART" id="SM00132">
    <property type="entry name" value="LIM"/>
    <property type="match status" value="3"/>
</dbReference>
<dbReference type="FunFam" id="2.10.110.10:FF:000058">
    <property type="entry name" value="Rho GTPase activator Lrg11"/>
    <property type="match status" value="1"/>
</dbReference>
<dbReference type="GO" id="GO:0007165">
    <property type="term" value="P:signal transduction"/>
    <property type="evidence" value="ECO:0007669"/>
    <property type="project" value="InterPro"/>
</dbReference>
<keyword evidence="3" id="KW-0677">Repeat</keyword>
<feature type="domain" description="Rho-GAP" evidence="9">
    <location>
        <begin position="1023"/>
        <end position="1225"/>
    </location>
</feature>
<evidence type="ECO:0000259" key="8">
    <source>
        <dbReference type="PROSITE" id="PS50023"/>
    </source>
</evidence>
<feature type="non-terminal residue" evidence="10">
    <location>
        <position position="1288"/>
    </location>
</feature>
<feature type="region of interest" description="Disordered" evidence="7">
    <location>
        <begin position="105"/>
        <end position="179"/>
    </location>
</feature>
<reference evidence="10 11" key="1">
    <citation type="journal article" date="2016" name="Mol. Biol. Evol.">
        <title>Comparative Genomics of Early-Diverging Mushroom-Forming Fungi Provides Insights into the Origins of Lignocellulose Decay Capabilities.</title>
        <authorList>
            <person name="Nagy L.G."/>
            <person name="Riley R."/>
            <person name="Tritt A."/>
            <person name="Adam C."/>
            <person name="Daum C."/>
            <person name="Floudas D."/>
            <person name="Sun H."/>
            <person name="Yadav J.S."/>
            <person name="Pangilinan J."/>
            <person name="Larsson K.H."/>
            <person name="Matsuura K."/>
            <person name="Barry K."/>
            <person name="Labutti K."/>
            <person name="Kuo R."/>
            <person name="Ohm R.A."/>
            <person name="Bhattacharya S.S."/>
            <person name="Shirouzu T."/>
            <person name="Yoshinaga Y."/>
            <person name="Martin F.M."/>
            <person name="Grigoriev I.V."/>
            <person name="Hibbett D.S."/>
        </authorList>
    </citation>
    <scope>NUCLEOTIDE SEQUENCE [LARGE SCALE GENOMIC DNA]</scope>
    <source>
        <strain evidence="10 11">CBS 109695</strain>
    </source>
</reference>
<evidence type="ECO:0000256" key="7">
    <source>
        <dbReference type="SAM" id="MobiDB-lite"/>
    </source>
</evidence>
<feature type="region of interest" description="Disordered" evidence="7">
    <location>
        <begin position="671"/>
        <end position="708"/>
    </location>
</feature>
<comment type="subcellular location">
    <subcellularLocation>
        <location evidence="1">Nucleus</location>
    </subcellularLocation>
</comment>
<feature type="compositionally biased region" description="Polar residues" evidence="7">
    <location>
        <begin position="1"/>
        <end position="22"/>
    </location>
</feature>
<dbReference type="InterPro" id="IPR000198">
    <property type="entry name" value="RhoGAP_dom"/>
</dbReference>
<dbReference type="PROSITE" id="PS50023">
    <property type="entry name" value="LIM_DOMAIN_2"/>
    <property type="match status" value="2"/>
</dbReference>
<feature type="region of interest" description="Disordered" evidence="7">
    <location>
        <begin position="1"/>
        <end position="79"/>
    </location>
</feature>
<feature type="compositionally biased region" description="Polar residues" evidence="7">
    <location>
        <begin position="817"/>
        <end position="828"/>
    </location>
</feature>
<evidence type="ECO:0000313" key="11">
    <source>
        <dbReference type="Proteomes" id="UP000076532"/>
    </source>
</evidence>
<feature type="compositionally biased region" description="Basic and acidic residues" evidence="7">
    <location>
        <begin position="676"/>
        <end position="685"/>
    </location>
</feature>
<feature type="compositionally biased region" description="Polar residues" evidence="7">
    <location>
        <begin position="51"/>
        <end position="65"/>
    </location>
</feature>
<dbReference type="SUPFAM" id="SSF48350">
    <property type="entry name" value="GTPase activation domain, GAP"/>
    <property type="match status" value="1"/>
</dbReference>
<dbReference type="Proteomes" id="UP000076532">
    <property type="component" value="Unassembled WGS sequence"/>
</dbReference>
<keyword evidence="5" id="KW-0539">Nucleus</keyword>
<dbReference type="PANTHER" id="PTHR24215:SF10">
    <property type="entry name" value="RHO-GTPASE-ACTIVATING PROTEIN LRG1"/>
    <property type="match status" value="1"/>
</dbReference>
<evidence type="ECO:0000256" key="1">
    <source>
        <dbReference type="ARBA" id="ARBA00004123"/>
    </source>
</evidence>
<dbReference type="InterPro" id="IPR001781">
    <property type="entry name" value="Znf_LIM"/>
</dbReference>
<dbReference type="Pfam" id="PF00620">
    <property type="entry name" value="RhoGAP"/>
    <property type="match status" value="1"/>
</dbReference>
<feature type="compositionally biased region" description="Pro residues" evidence="7">
    <location>
        <begin position="67"/>
        <end position="76"/>
    </location>
</feature>
<feature type="domain" description="LIM zinc-binding" evidence="8">
    <location>
        <begin position="265"/>
        <end position="325"/>
    </location>
</feature>
<dbReference type="CDD" id="cd09392">
    <property type="entry name" value="LIM2_Lrg1p_like"/>
    <property type="match status" value="1"/>
</dbReference>
<feature type="domain" description="LIM zinc-binding" evidence="8">
    <location>
        <begin position="202"/>
        <end position="264"/>
    </location>
</feature>
<keyword evidence="4 6" id="KW-0862">Zinc</keyword>
<keyword evidence="11" id="KW-1185">Reference proteome</keyword>
<dbReference type="GO" id="GO:0005634">
    <property type="term" value="C:nucleus"/>
    <property type="evidence" value="ECO:0007669"/>
    <property type="project" value="UniProtKB-SubCell"/>
</dbReference>
<evidence type="ECO:0000256" key="2">
    <source>
        <dbReference type="ARBA" id="ARBA00022723"/>
    </source>
</evidence>
<dbReference type="SMART" id="SM00324">
    <property type="entry name" value="RhoGAP"/>
    <property type="match status" value="1"/>
</dbReference>
<proteinExistence type="predicted"/>
<sequence>MNIPRDQSQRGGPGPASSQMGNYYQPAVGDQRTQALDLASENSRFARSDQRLNSSSANTSQNTGPYSAPPINPTPLPERQFIPTRASTMDHDRHIKVDQADYGHHARSEDLNHGGSARNVSNFNGPGSFPGPSPAFMNSSRPNTPPGSGQQQHSQAPQYQGSSSGHSERARRLSVTSQSSVSSLGKSNITASSSAATSVATSICSACGNPMQGAFVRALGTVFHLNCFKCMDCGDVVASKFFPIEGSDGRQHPLCERDYFRRLNLICAKCSMALRGSYITACNKKYHVEHFTCSLCPILFGPQDSYYEHEGDVYCHFHYSTRFATKCAGCSTAILKQFVEINRNMKDECWHPECYMINKFWNVKVVSRRPNSPLISGTEANDPAYVEEEHRETHASLKEKQVRMEQQVYRIWTVLSAFEESSAACISDMLRQVSNGQYLDAIRMAEKFILHVEVLFAAIDDLEYHFARLNMKGMSHVREARMLCRKTVDLFTLLSHTQETGTRRMGMTQELLALVTGLAHYLKILIRIALTGALKLEREQSVREAMSSFLDKLHLLAVQGGDPTARRMIKGAGGEMLSQQKESNTGTSGVTYGFKSLAPESAGESPFAQNPSRDPAIKVTSNNPPSDLCVKCNLTVEEDCARLGTYQRWHSNCLQCQTCGKVAAVPAVKELAPPKNPEDKEKEGPKLSTARRPPANVGSFVYDPETTKDTPSFGEVPMSLYCTDHAHQGCRAGFQSVSRLEQYAFLLNVALRRLYLLLKKQGVVPLSPVVSTASSIQSSAGGDSDPYRSSADIMPLKSVHLDRKLSATARLPKRSTIVESPTGKSAYSSDAMRSERSQEMGVMQQPLQRPSVVQQTGRSPPAQHTAIAQQSQNRGPGLIDVSQQGQVIRPQFARGNTEVMIVDESGPNSPAVGSDEAPTMPVPDESITLADLPQIMEAAQAREQRRSLPRQTSIPYIAELSALELAIVKHCAVLTLHRSPLKDHFDLDEILELVEVKKGGFWNKLFKGGNDKKNVKKKGVFGVPLELLVEREGSDSLLGATRTPLRIPTFIDDVVSAMKQMDMSVEGIFRKNGNIRRLKELTEAIDRDAASVELSTDNPVQLAALLKKFLRDLPEPLLTFKLHRLYIASQSLPSDDDRRRLLHMVSLLLPRAHRDTMEVIFVFLKWVASFSHLDAETGSKMDLGNLATVICPSILYSRGREAVRDDSFGAIRVVTALLENQDAYYTVPEDFLGILHDQEYFANSMELPGKEFMKKCDTYMRLKASGRPVVTSPPSAPFSNNQRFQSPD</sequence>
<evidence type="ECO:0000256" key="3">
    <source>
        <dbReference type="ARBA" id="ARBA00022737"/>
    </source>
</evidence>
<evidence type="ECO:0000256" key="4">
    <source>
        <dbReference type="ARBA" id="ARBA00022833"/>
    </source>
</evidence>
<accession>A0A166ACT1</accession>
<dbReference type="Pfam" id="PF00412">
    <property type="entry name" value="LIM"/>
    <property type="match status" value="2"/>
</dbReference>
<keyword evidence="2 6" id="KW-0479">Metal-binding</keyword>
<feature type="compositionally biased region" description="Polar residues" evidence="7">
    <location>
        <begin position="136"/>
        <end position="165"/>
    </location>
</feature>
<feature type="region of interest" description="Disordered" evidence="7">
    <location>
        <begin position="1267"/>
        <end position="1288"/>
    </location>
</feature>
<organism evidence="10 11">
    <name type="scientific">Athelia psychrophila</name>
    <dbReference type="NCBI Taxonomy" id="1759441"/>
    <lineage>
        <taxon>Eukaryota</taxon>
        <taxon>Fungi</taxon>
        <taxon>Dikarya</taxon>
        <taxon>Basidiomycota</taxon>
        <taxon>Agaricomycotina</taxon>
        <taxon>Agaricomycetes</taxon>
        <taxon>Agaricomycetidae</taxon>
        <taxon>Atheliales</taxon>
        <taxon>Atheliaceae</taxon>
        <taxon>Athelia</taxon>
    </lineage>
</organism>
<dbReference type="PANTHER" id="PTHR24215">
    <property type="entry name" value="RHO-GTPASE-ACTIVATING PROTEIN LRG1"/>
    <property type="match status" value="1"/>
</dbReference>
<dbReference type="CDD" id="cd09391">
    <property type="entry name" value="LIM1_Lrg1p_like"/>
    <property type="match status" value="1"/>
</dbReference>
<evidence type="ECO:0000313" key="10">
    <source>
        <dbReference type="EMBL" id="KZP11477.1"/>
    </source>
</evidence>
<dbReference type="GO" id="GO:0046872">
    <property type="term" value="F:metal ion binding"/>
    <property type="evidence" value="ECO:0007669"/>
    <property type="project" value="UniProtKB-KW"/>
</dbReference>
<protein>
    <submittedName>
        <fullName evidence="10">RhoGAP-domain-containing protein</fullName>
    </submittedName>
</protein>
<evidence type="ECO:0000259" key="9">
    <source>
        <dbReference type="PROSITE" id="PS50238"/>
    </source>
</evidence>
<dbReference type="PROSITE" id="PS00478">
    <property type="entry name" value="LIM_DOMAIN_1"/>
    <property type="match status" value="1"/>
</dbReference>